<proteinExistence type="predicted"/>
<dbReference type="AlphaFoldDB" id="E0XX58"/>
<sequence length="90" mass="10668">MVYVETGRFRVNTHVHFYISGYAWQHYKMIWHTTEKTWREQIDGAKDCVVQDNLGVERVPAGYCWKEFDRLSAETLLTECCYLPTHTGLH</sequence>
<accession>E0XX58</accession>
<name>E0XX58_9DELT</name>
<dbReference type="EMBL" id="GU474906">
    <property type="protein sequence ID" value="ADI18999.1"/>
    <property type="molecule type" value="Genomic_DNA"/>
</dbReference>
<protein>
    <submittedName>
        <fullName evidence="1">Uncharacterized protein</fullName>
    </submittedName>
</protein>
<organism evidence="1">
    <name type="scientific">uncultured delta proteobacterium HF0010_10I05</name>
    <dbReference type="NCBI Taxonomy" id="710822"/>
    <lineage>
        <taxon>Bacteria</taxon>
        <taxon>Deltaproteobacteria</taxon>
        <taxon>environmental samples</taxon>
    </lineage>
</organism>
<reference evidence="1" key="1">
    <citation type="journal article" date="2011" name="Environ. Microbiol.">
        <title>Time-series analyses of Monterey Bay coastal microbial picoplankton using a 'genome proxy' microarray.</title>
        <authorList>
            <person name="Rich V.I."/>
            <person name="Pham V.D."/>
            <person name="Eppley J."/>
            <person name="Shi Y."/>
            <person name="DeLong E.F."/>
        </authorList>
    </citation>
    <scope>NUCLEOTIDE SEQUENCE</scope>
</reference>
<evidence type="ECO:0000313" key="1">
    <source>
        <dbReference type="EMBL" id="ADI18999.1"/>
    </source>
</evidence>